<gene>
    <name evidence="2" type="ORF">GCM10009836_30120</name>
</gene>
<dbReference type="EMBL" id="BAAAQK010000007">
    <property type="protein sequence ID" value="GAA1848375.1"/>
    <property type="molecule type" value="Genomic_DNA"/>
</dbReference>
<dbReference type="SMART" id="SM00530">
    <property type="entry name" value="HTH_XRE"/>
    <property type="match status" value="1"/>
</dbReference>
<dbReference type="Gene3D" id="3.30.450.180">
    <property type="match status" value="1"/>
</dbReference>
<dbReference type="PANTHER" id="PTHR35010">
    <property type="entry name" value="BLL4672 PROTEIN-RELATED"/>
    <property type="match status" value="1"/>
</dbReference>
<feature type="domain" description="HTH cro/C1-type" evidence="1">
    <location>
        <begin position="13"/>
        <end position="67"/>
    </location>
</feature>
<dbReference type="InterPro" id="IPR010982">
    <property type="entry name" value="Lambda_DNA-bd_dom_sf"/>
</dbReference>
<keyword evidence="3" id="KW-1185">Reference proteome</keyword>
<evidence type="ECO:0000313" key="3">
    <source>
        <dbReference type="Proteomes" id="UP001500449"/>
    </source>
</evidence>
<dbReference type="Gene3D" id="1.10.260.40">
    <property type="entry name" value="lambda repressor-like DNA-binding domains"/>
    <property type="match status" value="1"/>
</dbReference>
<dbReference type="InterPro" id="IPR001387">
    <property type="entry name" value="Cro/C1-type_HTH"/>
</dbReference>
<dbReference type="RefSeq" id="WP_344416864.1">
    <property type="nucleotide sequence ID" value="NZ_BAAAQK010000007.1"/>
</dbReference>
<proteinExistence type="predicted"/>
<dbReference type="Proteomes" id="UP001500449">
    <property type="component" value="Unassembled WGS sequence"/>
</dbReference>
<dbReference type="Pfam" id="PF17765">
    <property type="entry name" value="MLTR_LBD"/>
    <property type="match status" value="1"/>
</dbReference>
<evidence type="ECO:0000313" key="2">
    <source>
        <dbReference type="EMBL" id="GAA1848375.1"/>
    </source>
</evidence>
<dbReference type="PROSITE" id="PS50943">
    <property type="entry name" value="HTH_CROC1"/>
    <property type="match status" value="1"/>
</dbReference>
<sequence>MTMALETGFGGLLREWRQRRRLTQLDLGLAAEVSARHLSFLETGRSRPSRDMVLHLAEQLDVPLRTRNELLVAAGFAPAYTQHSLASSEMAEVHASLNRLLAAHDPFPAVLVDGQWDMIDANRAASVFVELVDPGLLAPPANVLRLSLHPRGLARYVDGLDEYAAHLVSRVRRQAERAADPALGALLDELTGYCRTLGLDPHAHPRNTVVLPLRLRHPGHPDGPLTFFSTVAVLGAPLDITLEEVAVESFFPADTTTSGYLTRRFGGATPS</sequence>
<evidence type="ECO:0000259" key="1">
    <source>
        <dbReference type="PROSITE" id="PS50943"/>
    </source>
</evidence>
<dbReference type="Pfam" id="PF13560">
    <property type="entry name" value="HTH_31"/>
    <property type="match status" value="1"/>
</dbReference>
<organism evidence="2 3">
    <name type="scientific">Pseudonocardia ailaonensis</name>
    <dbReference type="NCBI Taxonomy" id="367279"/>
    <lineage>
        <taxon>Bacteria</taxon>
        <taxon>Bacillati</taxon>
        <taxon>Actinomycetota</taxon>
        <taxon>Actinomycetes</taxon>
        <taxon>Pseudonocardiales</taxon>
        <taxon>Pseudonocardiaceae</taxon>
        <taxon>Pseudonocardia</taxon>
    </lineage>
</organism>
<protein>
    <submittedName>
        <fullName evidence="2">Helix-turn-helix transcriptional regulator</fullName>
    </submittedName>
</protein>
<dbReference type="PANTHER" id="PTHR35010:SF4">
    <property type="entry name" value="BLL5781 PROTEIN"/>
    <property type="match status" value="1"/>
</dbReference>
<dbReference type="SUPFAM" id="SSF47413">
    <property type="entry name" value="lambda repressor-like DNA-binding domains"/>
    <property type="match status" value="1"/>
</dbReference>
<name>A0ABN2N2M9_9PSEU</name>
<comment type="caution">
    <text evidence="2">The sequence shown here is derived from an EMBL/GenBank/DDBJ whole genome shotgun (WGS) entry which is preliminary data.</text>
</comment>
<dbReference type="CDD" id="cd00093">
    <property type="entry name" value="HTH_XRE"/>
    <property type="match status" value="1"/>
</dbReference>
<dbReference type="InterPro" id="IPR041413">
    <property type="entry name" value="MLTR_LBD"/>
</dbReference>
<reference evidence="2 3" key="1">
    <citation type="journal article" date="2019" name="Int. J. Syst. Evol. Microbiol.">
        <title>The Global Catalogue of Microorganisms (GCM) 10K type strain sequencing project: providing services to taxonomists for standard genome sequencing and annotation.</title>
        <authorList>
            <consortium name="The Broad Institute Genomics Platform"/>
            <consortium name="The Broad Institute Genome Sequencing Center for Infectious Disease"/>
            <person name="Wu L."/>
            <person name="Ma J."/>
        </authorList>
    </citation>
    <scope>NUCLEOTIDE SEQUENCE [LARGE SCALE GENOMIC DNA]</scope>
    <source>
        <strain evidence="2 3">JCM 16009</strain>
    </source>
</reference>
<accession>A0ABN2N2M9</accession>